<proteinExistence type="predicted"/>
<dbReference type="EMBL" id="CABFNP030001266">
    <property type="protein sequence ID" value="CAI6095541.1"/>
    <property type="molecule type" value="Genomic_DNA"/>
</dbReference>
<accession>A0AA35MG47</accession>
<evidence type="ECO:0000313" key="2">
    <source>
        <dbReference type="Proteomes" id="UP001160390"/>
    </source>
</evidence>
<gene>
    <name evidence="1" type="ORF">CCHLO57077_00005171</name>
</gene>
<dbReference type="Gene3D" id="3.80.10.10">
    <property type="entry name" value="Ribonuclease Inhibitor"/>
    <property type="match status" value="1"/>
</dbReference>
<sequence length="375" mass="43098">MPNNRRTENVVSYFEKLPTEVIWMIASLCDHGTIVALASTSSHMRFKVLPLIHKQVVFWGQQDSLKKLLADFSGCQPLIKSRIYSIVSSAIIVVLPKPGQRGLRADRDDKADGLAERILEALQTMPNLRSLSLHLRYMNYFQEAELYHRMLFEGATEIQYLQISSSTRVMRRLLQTCPALTTLEIGPGFKMGRLHEIPPTVKRLGVTLHVESHLSSSVWIPSLKVENIRHIVRLNSCLEELILRDYEKNTIPFHPLSIKDGELDAIFKNALREAGHELSRLPKLQRLAINIWRGTSSQVRSHSQLVLLKKKDWHNNWYSDCTRRLGEALPHIQQICIISGNHTYWRGSRQMPNGTFLTEKRTMESGKKFPRTFNS</sequence>
<dbReference type="Proteomes" id="UP001160390">
    <property type="component" value="Unassembled WGS sequence"/>
</dbReference>
<reference evidence="1" key="1">
    <citation type="submission" date="2023-01" db="EMBL/GenBank/DDBJ databases">
        <authorList>
            <person name="Piombo E."/>
        </authorList>
    </citation>
    <scope>NUCLEOTIDE SEQUENCE</scope>
</reference>
<evidence type="ECO:0000313" key="1">
    <source>
        <dbReference type="EMBL" id="CAI6095541.1"/>
    </source>
</evidence>
<organism evidence="1 2">
    <name type="scientific">Clonostachys chloroleuca</name>
    <dbReference type="NCBI Taxonomy" id="1926264"/>
    <lineage>
        <taxon>Eukaryota</taxon>
        <taxon>Fungi</taxon>
        <taxon>Dikarya</taxon>
        <taxon>Ascomycota</taxon>
        <taxon>Pezizomycotina</taxon>
        <taxon>Sordariomycetes</taxon>
        <taxon>Hypocreomycetidae</taxon>
        <taxon>Hypocreales</taxon>
        <taxon>Bionectriaceae</taxon>
        <taxon>Clonostachys</taxon>
    </lineage>
</organism>
<name>A0AA35MG47_9HYPO</name>
<keyword evidence="2" id="KW-1185">Reference proteome</keyword>
<protein>
    <recommendedName>
        <fullName evidence="3">F-box domain-containing protein</fullName>
    </recommendedName>
</protein>
<dbReference type="SUPFAM" id="SSF52047">
    <property type="entry name" value="RNI-like"/>
    <property type="match status" value="1"/>
</dbReference>
<evidence type="ECO:0008006" key="3">
    <source>
        <dbReference type="Google" id="ProtNLM"/>
    </source>
</evidence>
<dbReference type="AlphaFoldDB" id="A0AA35MG47"/>
<comment type="caution">
    <text evidence="1">The sequence shown here is derived from an EMBL/GenBank/DDBJ whole genome shotgun (WGS) entry which is preliminary data.</text>
</comment>
<dbReference type="InterPro" id="IPR032675">
    <property type="entry name" value="LRR_dom_sf"/>
</dbReference>
<dbReference type="CDD" id="cd09917">
    <property type="entry name" value="F-box_SF"/>
    <property type="match status" value="1"/>
</dbReference>